<protein>
    <submittedName>
        <fullName evidence="4">Double zinc ribbon</fullName>
    </submittedName>
</protein>
<dbReference type="Pfam" id="PF13248">
    <property type="entry name" value="Zn_ribbon_3"/>
    <property type="match status" value="1"/>
</dbReference>
<keyword evidence="2" id="KW-0812">Transmembrane</keyword>
<keyword evidence="2" id="KW-0472">Membrane</keyword>
<feature type="coiled-coil region" evidence="1">
    <location>
        <begin position="132"/>
        <end position="185"/>
    </location>
</feature>
<keyword evidence="2" id="KW-1133">Transmembrane helix</keyword>
<organism evidence="4 5">
    <name type="scientific">Blautia obeum</name>
    <dbReference type="NCBI Taxonomy" id="40520"/>
    <lineage>
        <taxon>Bacteria</taxon>
        <taxon>Bacillati</taxon>
        <taxon>Bacillota</taxon>
        <taxon>Clostridia</taxon>
        <taxon>Lachnospirales</taxon>
        <taxon>Lachnospiraceae</taxon>
        <taxon>Blautia</taxon>
    </lineage>
</organism>
<name>A0A174E1D5_9FIRM</name>
<gene>
    <name evidence="4" type="ORF">ERS852395_02619</name>
</gene>
<evidence type="ECO:0000256" key="2">
    <source>
        <dbReference type="SAM" id="Phobius"/>
    </source>
</evidence>
<dbReference type="Proteomes" id="UP000095447">
    <property type="component" value="Unassembled WGS sequence"/>
</dbReference>
<evidence type="ECO:0000313" key="5">
    <source>
        <dbReference type="Proteomes" id="UP000095447"/>
    </source>
</evidence>
<sequence length="287" mass="32799">MKWGEPIIMALKKCPKCGMDNILRQDSCPYCRFNMHSYVNNLLHETASMTPEERKQKIYAQIFKPPAPKQPAEMYTNTWEFIKGNKKAAICLGLGFLYLGIGLLTSSWFLDILSILVIIGGIGLVNDALRPAKNAQNRYVLEQNEYSNIINNFNAYKEKMTQDILEEIERQMKKDEQKEQEKKIKKYYTQPIIECPACGKEISSEAEICVHCGYPLRKMLIKKGYRADEKKSPVIQPVPTNILKCPKCGSTSITTEEIGYGTFGWIGASQKKNLCQKCGYKWWPGTK</sequence>
<feature type="domain" description="Putative zinc-ribbon" evidence="3">
    <location>
        <begin position="193"/>
        <end position="216"/>
    </location>
</feature>
<feature type="transmembrane region" description="Helical" evidence="2">
    <location>
        <begin position="88"/>
        <end position="106"/>
    </location>
</feature>
<dbReference type="EMBL" id="CYZA01000016">
    <property type="protein sequence ID" value="CUO30269.1"/>
    <property type="molecule type" value="Genomic_DNA"/>
</dbReference>
<keyword evidence="1" id="KW-0175">Coiled coil</keyword>
<dbReference type="AlphaFoldDB" id="A0A174E1D5"/>
<accession>A0A174E1D5</accession>
<evidence type="ECO:0000313" key="4">
    <source>
        <dbReference type="EMBL" id="CUO30269.1"/>
    </source>
</evidence>
<dbReference type="InterPro" id="IPR059113">
    <property type="entry name" value="Znf_ribbon"/>
</dbReference>
<evidence type="ECO:0000256" key="1">
    <source>
        <dbReference type="SAM" id="Coils"/>
    </source>
</evidence>
<reference evidence="4 5" key="1">
    <citation type="submission" date="2015-09" db="EMBL/GenBank/DDBJ databases">
        <authorList>
            <consortium name="Pathogen Informatics"/>
        </authorList>
    </citation>
    <scope>NUCLEOTIDE SEQUENCE [LARGE SCALE GENOMIC DNA]</scope>
    <source>
        <strain evidence="4 5">2789STDY5608838</strain>
    </source>
</reference>
<proteinExistence type="predicted"/>
<evidence type="ECO:0000259" key="3">
    <source>
        <dbReference type="Pfam" id="PF13248"/>
    </source>
</evidence>